<protein>
    <submittedName>
        <fullName evidence="4">tRNA(Arg) A34 adenosine deaminase TadA</fullName>
    </submittedName>
</protein>
<feature type="domain" description="CMP/dCMP-type deaminase" evidence="3">
    <location>
        <begin position="26"/>
        <end position="155"/>
    </location>
</feature>
<sequence length="195" mass="20772">MSMNTALHIKLPAFLVQANTESRVLSKPEARMGYVLELMRINMATDGGPFAAAVFERDSGLLIAAGTNRVVSSHCSTAHAEILALSLAQAKLGNHDLGADGLPACELVTSAEPCVMCFGAVIWSGVRSLVCAARGDDVEAIGFDEGPRPENWIDELEARSIAVTTDLLRDTACTLLHDYVACNGVIYNARCGIHK</sequence>
<evidence type="ECO:0000313" key="5">
    <source>
        <dbReference type="Proteomes" id="UP000183926"/>
    </source>
</evidence>
<evidence type="ECO:0000256" key="1">
    <source>
        <dbReference type="ARBA" id="ARBA00022723"/>
    </source>
</evidence>
<evidence type="ECO:0000256" key="2">
    <source>
        <dbReference type="ARBA" id="ARBA00022833"/>
    </source>
</evidence>
<keyword evidence="2" id="KW-0862">Zinc</keyword>
<gene>
    <name evidence="4" type="ORF">SAMN05216339_107103</name>
</gene>
<dbReference type="RefSeq" id="WP_074928825.1">
    <property type="nucleotide sequence ID" value="NZ_FPBL01000007.1"/>
</dbReference>
<evidence type="ECO:0000313" key="4">
    <source>
        <dbReference type="EMBL" id="SFU69007.1"/>
    </source>
</evidence>
<evidence type="ECO:0000259" key="3">
    <source>
        <dbReference type="PROSITE" id="PS51747"/>
    </source>
</evidence>
<dbReference type="InterPro" id="IPR016193">
    <property type="entry name" value="Cytidine_deaminase-like"/>
</dbReference>
<organism evidence="4 5">
    <name type="scientific">Nitrosomonas eutropha</name>
    <dbReference type="NCBI Taxonomy" id="916"/>
    <lineage>
        <taxon>Bacteria</taxon>
        <taxon>Pseudomonadati</taxon>
        <taxon>Pseudomonadota</taxon>
        <taxon>Betaproteobacteria</taxon>
        <taxon>Nitrosomonadales</taxon>
        <taxon>Nitrosomonadaceae</taxon>
        <taxon>Nitrosomonas</taxon>
    </lineage>
</organism>
<dbReference type="GO" id="GO:0008270">
    <property type="term" value="F:zinc ion binding"/>
    <property type="evidence" value="ECO:0007669"/>
    <property type="project" value="InterPro"/>
</dbReference>
<dbReference type="AlphaFoldDB" id="A0A1I7I7Q3"/>
<dbReference type="Gene3D" id="3.40.140.10">
    <property type="entry name" value="Cytidine Deaminase, domain 2"/>
    <property type="match status" value="1"/>
</dbReference>
<dbReference type="PANTHER" id="PTHR11079">
    <property type="entry name" value="CYTOSINE DEAMINASE FAMILY MEMBER"/>
    <property type="match status" value="1"/>
</dbReference>
<dbReference type="GO" id="GO:0016787">
    <property type="term" value="F:hydrolase activity"/>
    <property type="evidence" value="ECO:0007669"/>
    <property type="project" value="InterPro"/>
</dbReference>
<dbReference type="CDD" id="cd01285">
    <property type="entry name" value="nucleoside_deaminase"/>
    <property type="match status" value="1"/>
</dbReference>
<dbReference type="PANTHER" id="PTHR11079:SF162">
    <property type="entry name" value="RIBOFLAVIN BIOSYNTHESIS PROTEIN PYRD, CHLOROPLASTIC"/>
    <property type="match status" value="1"/>
</dbReference>
<accession>A0A1I7I7Q3</accession>
<dbReference type="InterPro" id="IPR016192">
    <property type="entry name" value="APOBEC/CMP_deaminase_Zn-bd"/>
</dbReference>
<keyword evidence="1" id="KW-0479">Metal-binding</keyword>
<name>A0A1I7I7Q3_9PROT</name>
<dbReference type="InterPro" id="IPR002125">
    <property type="entry name" value="CMP_dCMP_dom"/>
</dbReference>
<dbReference type="PROSITE" id="PS00903">
    <property type="entry name" value="CYT_DCMP_DEAMINASES_1"/>
    <property type="match status" value="1"/>
</dbReference>
<reference evidence="4 5" key="1">
    <citation type="submission" date="2016-10" db="EMBL/GenBank/DDBJ databases">
        <authorList>
            <person name="de Groot N.N."/>
        </authorList>
    </citation>
    <scope>NUCLEOTIDE SEQUENCE [LARGE SCALE GENOMIC DNA]</scope>
    <source>
        <strain evidence="4 5">Nm24</strain>
    </source>
</reference>
<dbReference type="OrthoDB" id="9802676at2"/>
<dbReference type="EMBL" id="FPBL01000007">
    <property type="protein sequence ID" value="SFU69007.1"/>
    <property type="molecule type" value="Genomic_DNA"/>
</dbReference>
<proteinExistence type="predicted"/>
<dbReference type="SUPFAM" id="SSF53927">
    <property type="entry name" value="Cytidine deaminase-like"/>
    <property type="match status" value="1"/>
</dbReference>
<dbReference type="PROSITE" id="PS51747">
    <property type="entry name" value="CYT_DCMP_DEAMINASES_2"/>
    <property type="match status" value="1"/>
</dbReference>
<dbReference type="Pfam" id="PF00383">
    <property type="entry name" value="dCMP_cyt_deam_1"/>
    <property type="match status" value="1"/>
</dbReference>
<dbReference type="Proteomes" id="UP000183926">
    <property type="component" value="Unassembled WGS sequence"/>
</dbReference>